<dbReference type="InterPro" id="IPR016035">
    <property type="entry name" value="Acyl_Trfase/lysoPLipase"/>
</dbReference>
<evidence type="ECO:0000256" key="4">
    <source>
        <dbReference type="PROSITE-ProRule" id="PRU01161"/>
    </source>
</evidence>
<reference evidence="6 7" key="1">
    <citation type="submission" date="2016-03" db="EMBL/GenBank/DDBJ databases">
        <authorList>
            <person name="Ploux O."/>
        </authorList>
    </citation>
    <scope>NUCLEOTIDE SEQUENCE [LARGE SCALE GENOMIC DNA]</scope>
    <source>
        <strain evidence="6 7">BER2</strain>
    </source>
</reference>
<feature type="active site" description="Nucleophile" evidence="4">
    <location>
        <position position="44"/>
    </location>
</feature>
<evidence type="ECO:0000256" key="3">
    <source>
        <dbReference type="ARBA" id="ARBA00023098"/>
    </source>
</evidence>
<comment type="caution">
    <text evidence="6">The sequence shown here is derived from an EMBL/GenBank/DDBJ whole genome shotgun (WGS) entry which is preliminary data.</text>
</comment>
<dbReference type="PANTHER" id="PTHR14226:SF57">
    <property type="entry name" value="BLR7027 PROTEIN"/>
    <property type="match status" value="1"/>
</dbReference>
<dbReference type="SUPFAM" id="SSF52151">
    <property type="entry name" value="FabD/lysophospholipase-like"/>
    <property type="match status" value="1"/>
</dbReference>
<keyword evidence="2 4" id="KW-0442">Lipid degradation</keyword>
<keyword evidence="1 4" id="KW-0378">Hydrolase</keyword>
<dbReference type="GO" id="GO:0016787">
    <property type="term" value="F:hydrolase activity"/>
    <property type="evidence" value="ECO:0007669"/>
    <property type="project" value="UniProtKB-UniRule"/>
</dbReference>
<evidence type="ECO:0000259" key="5">
    <source>
        <dbReference type="PROSITE" id="PS51635"/>
    </source>
</evidence>
<evidence type="ECO:0000256" key="1">
    <source>
        <dbReference type="ARBA" id="ARBA00022801"/>
    </source>
</evidence>
<keyword evidence="3 4" id="KW-0443">Lipid metabolism</keyword>
<gene>
    <name evidence="6" type="ORF">AZI85_09710</name>
</gene>
<dbReference type="OrthoDB" id="5289058at2"/>
<dbReference type="RefSeq" id="WP_063244575.1">
    <property type="nucleotide sequence ID" value="NZ_CP168967.1"/>
</dbReference>
<comment type="caution">
    <text evidence="4">Lacks conserved residue(s) required for the propagation of feature annotation.</text>
</comment>
<dbReference type="InterPro" id="IPR002641">
    <property type="entry name" value="PNPLA_dom"/>
</dbReference>
<dbReference type="GO" id="GO:0016042">
    <property type="term" value="P:lipid catabolic process"/>
    <property type="evidence" value="ECO:0007669"/>
    <property type="project" value="UniProtKB-UniRule"/>
</dbReference>
<dbReference type="AlphaFoldDB" id="A0A150WE75"/>
<dbReference type="EMBL" id="LUKF01000017">
    <property type="protein sequence ID" value="KYG61211.1"/>
    <property type="molecule type" value="Genomic_DNA"/>
</dbReference>
<evidence type="ECO:0000313" key="6">
    <source>
        <dbReference type="EMBL" id="KYG61211.1"/>
    </source>
</evidence>
<dbReference type="Proteomes" id="UP000075391">
    <property type="component" value="Unassembled WGS sequence"/>
</dbReference>
<organism evidence="6 7">
    <name type="scientific">Bdellovibrio bacteriovorus</name>
    <dbReference type="NCBI Taxonomy" id="959"/>
    <lineage>
        <taxon>Bacteria</taxon>
        <taxon>Pseudomonadati</taxon>
        <taxon>Bdellovibrionota</taxon>
        <taxon>Bdellovibrionia</taxon>
        <taxon>Bdellovibrionales</taxon>
        <taxon>Pseudobdellovibrionaceae</taxon>
        <taxon>Bdellovibrio</taxon>
    </lineage>
</organism>
<dbReference type="Pfam" id="PF01734">
    <property type="entry name" value="Patatin"/>
    <property type="match status" value="1"/>
</dbReference>
<evidence type="ECO:0000256" key="2">
    <source>
        <dbReference type="ARBA" id="ARBA00022963"/>
    </source>
</evidence>
<feature type="active site" description="Proton acceptor" evidence="4">
    <location>
        <position position="208"/>
    </location>
</feature>
<feature type="domain" description="PNPLA" evidence="5">
    <location>
        <begin position="5"/>
        <end position="221"/>
    </location>
</feature>
<dbReference type="PROSITE" id="PS51635">
    <property type="entry name" value="PNPLA"/>
    <property type="match status" value="1"/>
</dbReference>
<sequence length="377" mass="41630">MSVGLVLSGGGARAAYQAGVIAAIAEIAEKNGVQQLFNYYTGVSAGAINATMLASTPECQITTGTKKLLNLWSHVTAEQVYVTDPFHLSFGGMKWLTDLSMGGMKPTSHRRALLDTTPLKSLLREHCDFSNIQKNIEAKKFSALAVSALDYFTTSTVTFVQGTKEIPSWQRVRRQSEVSQITSDHLLASSAIPLLFPPVTIGHRHYGDGCIRNHSPCGPAIYMGAKKIIAIGVRKKQDLCYTSHHVQDVKPPTVGRVVSVLLHAVMMDGLEVDIERIERINSNILKLSEKEQSSLSVRPIEYIWISPSRDLSQIASNKVERLPRMIRYLLRGLGSLQDASEIASFLLFDSEYCKTLTEIGYEDGLQQKEQIEHLLLG</sequence>
<feature type="short sequence motif" description="GXSXG" evidence="4">
    <location>
        <begin position="42"/>
        <end position="46"/>
    </location>
</feature>
<accession>A0A150WE75</accession>
<name>A0A150WE75_BDEBC</name>
<proteinExistence type="predicted"/>
<protein>
    <submittedName>
        <fullName evidence="6">Patatin family protein</fullName>
    </submittedName>
</protein>
<dbReference type="InterPro" id="IPR050301">
    <property type="entry name" value="NTE"/>
</dbReference>
<dbReference type="Gene3D" id="3.40.1090.10">
    <property type="entry name" value="Cytosolic phospholipase A2 catalytic domain"/>
    <property type="match status" value="1"/>
</dbReference>
<evidence type="ECO:0000313" key="7">
    <source>
        <dbReference type="Proteomes" id="UP000075391"/>
    </source>
</evidence>
<dbReference type="PANTHER" id="PTHR14226">
    <property type="entry name" value="NEUROPATHY TARGET ESTERASE/SWISS CHEESE D.MELANOGASTER"/>
    <property type="match status" value="1"/>
</dbReference>